<reference evidence="15 16" key="1">
    <citation type="journal article" date="2016" name="Nat. Commun.">
        <title>Thousands of microbial genomes shed light on interconnected biogeochemical processes in an aquifer system.</title>
        <authorList>
            <person name="Anantharaman K."/>
            <person name="Brown C.T."/>
            <person name="Hug L.A."/>
            <person name="Sharon I."/>
            <person name="Castelle C.J."/>
            <person name="Probst A.J."/>
            <person name="Thomas B.C."/>
            <person name="Singh A."/>
            <person name="Wilkins M.J."/>
            <person name="Karaoz U."/>
            <person name="Brodie E.L."/>
            <person name="Williams K.H."/>
            <person name="Hubbard S.S."/>
            <person name="Banfield J.F."/>
        </authorList>
    </citation>
    <scope>NUCLEOTIDE SEQUENCE [LARGE SCALE GENOMIC DNA]</scope>
</reference>
<feature type="transmembrane region" description="Helical" evidence="14">
    <location>
        <begin position="98"/>
        <end position="121"/>
    </location>
</feature>
<evidence type="ECO:0000256" key="1">
    <source>
        <dbReference type="ARBA" id="ARBA00004651"/>
    </source>
</evidence>
<dbReference type="EC" id="3.6.1.27" evidence="3 14"/>
<dbReference type="Pfam" id="PF02673">
    <property type="entry name" value="BacA"/>
    <property type="match status" value="1"/>
</dbReference>
<keyword evidence="7 14" id="KW-0378">Hydrolase</keyword>
<feature type="transmembrane region" description="Helical" evidence="14">
    <location>
        <begin position="133"/>
        <end position="154"/>
    </location>
</feature>
<feature type="transmembrane region" description="Helical" evidence="14">
    <location>
        <begin position="207"/>
        <end position="230"/>
    </location>
</feature>
<sequence length="257" mass="28506">MNILQSLVLGVVEGFTEFLPISSTAHLIITSRFLGVIQSDYTKTFEIAIQSGAILAVLVLYFRRFLDVEVLKRIIVAFIPTGVLGLLFYSFIKDNLFGSMSVVLWALGLGGFILILFEYLFKNDREGGDDLKTLNFKTLLGIGLFQSLAIVPGVSRSAATIVGGMLLGLKRATIVEFSFLLAVPTMVVATGFDLFKNFHEFSSSQALLLFLGFITSFITALLGIRFLLAYVRRHTFTSFGIYRILLVILLIFLGFTR</sequence>
<name>A0A1G1Z1Z0_9BACT</name>
<feature type="transmembrane region" description="Helical" evidence="14">
    <location>
        <begin position="174"/>
        <end position="195"/>
    </location>
</feature>
<keyword evidence="14" id="KW-0133">Cell shape</keyword>
<comment type="subcellular location">
    <subcellularLocation>
        <location evidence="1 14">Cell membrane</location>
        <topology evidence="1 14">Multi-pass membrane protein</topology>
    </subcellularLocation>
</comment>
<evidence type="ECO:0000256" key="5">
    <source>
        <dbReference type="ARBA" id="ARBA00022475"/>
    </source>
</evidence>
<dbReference type="InterPro" id="IPR003824">
    <property type="entry name" value="UppP"/>
</dbReference>
<comment type="similarity">
    <text evidence="2 14">Belongs to the UppP family.</text>
</comment>
<dbReference type="EMBL" id="MHIX01000041">
    <property type="protein sequence ID" value="OGY58544.1"/>
    <property type="molecule type" value="Genomic_DNA"/>
</dbReference>
<keyword evidence="14" id="KW-0573">Peptidoglycan synthesis</keyword>
<keyword evidence="10 14" id="KW-0046">Antibiotic resistance</keyword>
<keyword evidence="14" id="KW-0961">Cell wall biogenesis/degradation</keyword>
<feature type="transmembrane region" description="Helical" evidence="14">
    <location>
        <begin position="44"/>
        <end position="62"/>
    </location>
</feature>
<dbReference type="GO" id="GO:0008360">
    <property type="term" value="P:regulation of cell shape"/>
    <property type="evidence" value="ECO:0007669"/>
    <property type="project" value="UniProtKB-KW"/>
</dbReference>
<comment type="caution">
    <text evidence="15">The sequence shown here is derived from an EMBL/GenBank/DDBJ whole genome shotgun (WGS) entry which is preliminary data.</text>
</comment>
<dbReference type="GO" id="GO:0046677">
    <property type="term" value="P:response to antibiotic"/>
    <property type="evidence" value="ECO:0007669"/>
    <property type="project" value="UniProtKB-UniRule"/>
</dbReference>
<evidence type="ECO:0000256" key="11">
    <source>
        <dbReference type="ARBA" id="ARBA00032707"/>
    </source>
</evidence>
<comment type="function">
    <text evidence="14">Catalyzes the dephosphorylation of undecaprenyl diphosphate (UPP). Confers resistance to bacitracin.</text>
</comment>
<proteinExistence type="inferred from homology"/>
<dbReference type="GO" id="GO:0071555">
    <property type="term" value="P:cell wall organization"/>
    <property type="evidence" value="ECO:0007669"/>
    <property type="project" value="UniProtKB-KW"/>
</dbReference>
<evidence type="ECO:0000256" key="2">
    <source>
        <dbReference type="ARBA" id="ARBA00010621"/>
    </source>
</evidence>
<evidence type="ECO:0000256" key="8">
    <source>
        <dbReference type="ARBA" id="ARBA00022989"/>
    </source>
</evidence>
<feature type="transmembrane region" description="Helical" evidence="14">
    <location>
        <begin position="74"/>
        <end position="92"/>
    </location>
</feature>
<accession>A0A1G1Z1Z0</accession>
<dbReference type="GO" id="GO:0009252">
    <property type="term" value="P:peptidoglycan biosynthetic process"/>
    <property type="evidence" value="ECO:0007669"/>
    <property type="project" value="UniProtKB-KW"/>
</dbReference>
<keyword evidence="6 14" id="KW-0812">Transmembrane</keyword>
<evidence type="ECO:0000256" key="7">
    <source>
        <dbReference type="ARBA" id="ARBA00022801"/>
    </source>
</evidence>
<gene>
    <name evidence="14" type="primary">uppP</name>
    <name evidence="15" type="ORF">A3F24_02205</name>
</gene>
<dbReference type="PANTHER" id="PTHR30622:SF3">
    <property type="entry name" value="UNDECAPRENYL-DIPHOSPHATASE"/>
    <property type="match status" value="1"/>
</dbReference>
<protein>
    <recommendedName>
        <fullName evidence="4 14">Undecaprenyl-diphosphatase</fullName>
        <ecNumber evidence="3 14">3.6.1.27</ecNumber>
    </recommendedName>
    <alternativeName>
        <fullName evidence="12 14">Bacitracin resistance protein</fullName>
    </alternativeName>
    <alternativeName>
        <fullName evidence="11 14">Undecaprenyl pyrophosphate phosphatase</fullName>
    </alternativeName>
</protein>
<dbReference type="GO" id="GO:0005886">
    <property type="term" value="C:plasma membrane"/>
    <property type="evidence" value="ECO:0007669"/>
    <property type="project" value="UniProtKB-SubCell"/>
</dbReference>
<evidence type="ECO:0000256" key="10">
    <source>
        <dbReference type="ARBA" id="ARBA00023251"/>
    </source>
</evidence>
<dbReference type="GO" id="GO:0050380">
    <property type="term" value="F:undecaprenyl-diphosphatase activity"/>
    <property type="evidence" value="ECO:0007669"/>
    <property type="project" value="UniProtKB-UniRule"/>
</dbReference>
<dbReference type="AlphaFoldDB" id="A0A1G1Z1Z0"/>
<dbReference type="NCBIfam" id="TIGR00753">
    <property type="entry name" value="undec_PP_bacA"/>
    <property type="match status" value="1"/>
</dbReference>
<evidence type="ECO:0000256" key="3">
    <source>
        <dbReference type="ARBA" id="ARBA00012374"/>
    </source>
</evidence>
<dbReference type="STRING" id="1797689.A3F24_02205"/>
<comment type="miscellaneous">
    <text evidence="14">Bacitracin is thought to be involved in the inhibition of peptidoglycan synthesis by sequestering undecaprenyl diphosphate, thereby reducing the pool of lipid carrier available.</text>
</comment>
<comment type="catalytic activity">
    <reaction evidence="13 14">
        <text>di-trans,octa-cis-undecaprenyl diphosphate + H2O = di-trans,octa-cis-undecaprenyl phosphate + phosphate + H(+)</text>
        <dbReference type="Rhea" id="RHEA:28094"/>
        <dbReference type="ChEBI" id="CHEBI:15377"/>
        <dbReference type="ChEBI" id="CHEBI:15378"/>
        <dbReference type="ChEBI" id="CHEBI:43474"/>
        <dbReference type="ChEBI" id="CHEBI:58405"/>
        <dbReference type="ChEBI" id="CHEBI:60392"/>
        <dbReference type="EC" id="3.6.1.27"/>
    </reaction>
</comment>
<evidence type="ECO:0000256" key="4">
    <source>
        <dbReference type="ARBA" id="ARBA00021581"/>
    </source>
</evidence>
<evidence type="ECO:0000256" key="6">
    <source>
        <dbReference type="ARBA" id="ARBA00022692"/>
    </source>
</evidence>
<evidence type="ECO:0000313" key="16">
    <source>
        <dbReference type="Proteomes" id="UP000178515"/>
    </source>
</evidence>
<keyword evidence="9 14" id="KW-0472">Membrane</keyword>
<keyword evidence="8 14" id="KW-1133">Transmembrane helix</keyword>
<feature type="transmembrane region" description="Helical" evidence="14">
    <location>
        <begin position="236"/>
        <end position="255"/>
    </location>
</feature>
<dbReference type="PANTHER" id="PTHR30622">
    <property type="entry name" value="UNDECAPRENYL-DIPHOSPHATASE"/>
    <property type="match status" value="1"/>
</dbReference>
<organism evidence="15 16">
    <name type="scientific">Candidatus Colwellbacteria bacterium RIFCSPHIGHO2_12_FULL_44_17</name>
    <dbReference type="NCBI Taxonomy" id="1797689"/>
    <lineage>
        <taxon>Bacteria</taxon>
        <taxon>Candidatus Colwelliibacteriota</taxon>
    </lineage>
</organism>
<evidence type="ECO:0000256" key="14">
    <source>
        <dbReference type="HAMAP-Rule" id="MF_01006"/>
    </source>
</evidence>
<dbReference type="HAMAP" id="MF_01006">
    <property type="entry name" value="Undec_diphosphatase"/>
    <property type="match status" value="1"/>
</dbReference>
<dbReference type="Proteomes" id="UP000178515">
    <property type="component" value="Unassembled WGS sequence"/>
</dbReference>
<evidence type="ECO:0000256" key="13">
    <source>
        <dbReference type="ARBA" id="ARBA00047594"/>
    </source>
</evidence>
<evidence type="ECO:0000256" key="12">
    <source>
        <dbReference type="ARBA" id="ARBA00032932"/>
    </source>
</evidence>
<keyword evidence="5 14" id="KW-1003">Cell membrane</keyword>
<evidence type="ECO:0000256" key="9">
    <source>
        <dbReference type="ARBA" id="ARBA00023136"/>
    </source>
</evidence>
<evidence type="ECO:0000313" key="15">
    <source>
        <dbReference type="EMBL" id="OGY58544.1"/>
    </source>
</evidence>